<sequence>MAGDEKRGSGGIWGDPAPSPALVINPTAPAFRAEFQALPRLPTRARLLIGHCRKLTAGSCRWLVAALPLGVSRHCCRAWSRPSGPCRPVRRLEAGPSQGKPPRVRARVRADDPPLPPSATPRATRPGLASTRRGRCAATAMPLPLISSTPSSVRLPLFHLGPFPACPSPPFVIALETAVLLTASVRTSHAEQARSQEDPSGEPSSPLLLRPLLLARNSMLLCSCLSLVNVNVTAVGQKPSFALHCSYKCSSVDARPSSARAHTMPALPGCAPRASRFGPPSAQSCAHLHIYGGRAERAR</sequence>
<name>A0A165Q999_9APHY</name>
<evidence type="ECO:0000313" key="2">
    <source>
        <dbReference type="EMBL" id="KZT69172.1"/>
    </source>
</evidence>
<reference evidence="2 3" key="1">
    <citation type="journal article" date="2016" name="Mol. Biol. Evol.">
        <title>Comparative Genomics of Early-Diverging Mushroom-Forming Fungi Provides Insights into the Origins of Lignocellulose Decay Capabilities.</title>
        <authorList>
            <person name="Nagy L.G."/>
            <person name="Riley R."/>
            <person name="Tritt A."/>
            <person name="Adam C."/>
            <person name="Daum C."/>
            <person name="Floudas D."/>
            <person name="Sun H."/>
            <person name="Yadav J.S."/>
            <person name="Pangilinan J."/>
            <person name="Larsson K.H."/>
            <person name="Matsuura K."/>
            <person name="Barry K."/>
            <person name="Labutti K."/>
            <person name="Kuo R."/>
            <person name="Ohm R.A."/>
            <person name="Bhattacharya S.S."/>
            <person name="Shirouzu T."/>
            <person name="Yoshinaga Y."/>
            <person name="Martin F.M."/>
            <person name="Grigoriev I.V."/>
            <person name="Hibbett D.S."/>
        </authorList>
    </citation>
    <scope>NUCLEOTIDE SEQUENCE [LARGE SCALE GENOMIC DNA]</scope>
    <source>
        <strain evidence="2 3">L-15889</strain>
    </source>
</reference>
<dbReference type="AlphaFoldDB" id="A0A165Q999"/>
<evidence type="ECO:0000256" key="1">
    <source>
        <dbReference type="SAM" id="MobiDB-lite"/>
    </source>
</evidence>
<gene>
    <name evidence="2" type="ORF">DAEQUDRAFT_281124</name>
</gene>
<organism evidence="2 3">
    <name type="scientific">Daedalea quercina L-15889</name>
    <dbReference type="NCBI Taxonomy" id="1314783"/>
    <lineage>
        <taxon>Eukaryota</taxon>
        <taxon>Fungi</taxon>
        <taxon>Dikarya</taxon>
        <taxon>Basidiomycota</taxon>
        <taxon>Agaricomycotina</taxon>
        <taxon>Agaricomycetes</taxon>
        <taxon>Polyporales</taxon>
        <taxon>Fomitopsis</taxon>
    </lineage>
</organism>
<accession>A0A165Q999</accession>
<evidence type="ECO:0000313" key="3">
    <source>
        <dbReference type="Proteomes" id="UP000076727"/>
    </source>
</evidence>
<feature type="region of interest" description="Disordered" evidence="1">
    <location>
        <begin position="87"/>
        <end position="132"/>
    </location>
</feature>
<dbReference type="EMBL" id="KV429060">
    <property type="protein sequence ID" value="KZT69172.1"/>
    <property type="molecule type" value="Genomic_DNA"/>
</dbReference>
<proteinExistence type="predicted"/>
<protein>
    <submittedName>
        <fullName evidence="2">Uncharacterized protein</fullName>
    </submittedName>
</protein>
<keyword evidence="3" id="KW-1185">Reference proteome</keyword>
<dbReference type="Proteomes" id="UP000076727">
    <property type="component" value="Unassembled WGS sequence"/>
</dbReference>